<evidence type="ECO:0000256" key="1">
    <source>
        <dbReference type="ARBA" id="ARBA00022729"/>
    </source>
</evidence>
<dbReference type="Proteomes" id="UP001163328">
    <property type="component" value="Chromosome"/>
</dbReference>
<evidence type="ECO:0000259" key="3">
    <source>
        <dbReference type="Pfam" id="PF12849"/>
    </source>
</evidence>
<dbReference type="Gene3D" id="3.40.190.10">
    <property type="entry name" value="Periplasmic binding protein-like II"/>
    <property type="match status" value="2"/>
</dbReference>
<accession>A0ABY6LYK5</accession>
<dbReference type="Pfam" id="PF12849">
    <property type="entry name" value="PBP_like_2"/>
    <property type="match status" value="1"/>
</dbReference>
<feature type="signal peptide" evidence="2">
    <location>
        <begin position="1"/>
        <end position="20"/>
    </location>
</feature>
<evidence type="ECO:0000313" key="5">
    <source>
        <dbReference type="Proteomes" id="UP001163328"/>
    </source>
</evidence>
<dbReference type="SUPFAM" id="SSF53850">
    <property type="entry name" value="Periplasmic binding protein-like II"/>
    <property type="match status" value="1"/>
</dbReference>
<proteinExistence type="predicted"/>
<sequence length="300" mass="33010">MLRYKIICLSLLALGFSACKKDPNQNQKGQPETFKETPVQGTATILVDETVFPVVEDAQLVFESIYSNAKLNLVTKPQNEVFNDLVKDQERIGIIARDLTEQEIAYFKSVPVTPVRTPIATDAIAFIAPKTAKDSVISYSEIEKILKGEPSAYKLYFDNSNSSTMQSLLDLYGLDKAVTTNIFAAKSNAEVIKNTANTVDAIGIVGVNWLTQPGKLAPQVDKLKVLGIEKDGKISKPNQTEIMDKTYPFTRDIYLINIQGKTGLGMGFASYIAGQDGQRIILKAGLVPSYPPTREIQIIK</sequence>
<gene>
    <name evidence="4" type="ORF">K5I29_08755</name>
</gene>
<name>A0ABY6LYK5_9FLAO</name>
<keyword evidence="1 2" id="KW-0732">Signal</keyword>
<dbReference type="PANTHER" id="PTHR30570">
    <property type="entry name" value="PERIPLASMIC PHOSPHATE BINDING COMPONENT OF PHOSPHATE ABC TRANSPORTER"/>
    <property type="match status" value="1"/>
</dbReference>
<evidence type="ECO:0000313" key="4">
    <source>
        <dbReference type="EMBL" id="UYW00627.1"/>
    </source>
</evidence>
<dbReference type="InterPro" id="IPR024370">
    <property type="entry name" value="PBP_domain"/>
</dbReference>
<feature type="chain" id="PRO_5047076501" evidence="2">
    <location>
        <begin position="21"/>
        <end position="300"/>
    </location>
</feature>
<dbReference type="RefSeq" id="WP_264432578.1">
    <property type="nucleotide sequence ID" value="NZ_CP081495.1"/>
</dbReference>
<dbReference type="PROSITE" id="PS51257">
    <property type="entry name" value="PROKAR_LIPOPROTEIN"/>
    <property type="match status" value="1"/>
</dbReference>
<reference evidence="4" key="1">
    <citation type="submission" date="2021-08" db="EMBL/GenBank/DDBJ databases">
        <title>Flavobacterium sp. strain CC-SYL302.</title>
        <authorList>
            <person name="Lin S.-Y."/>
            <person name="Lee T.-H."/>
            <person name="Young C.-C."/>
        </authorList>
    </citation>
    <scope>NUCLEOTIDE SEQUENCE</scope>
    <source>
        <strain evidence="4">CC-SYL302</strain>
    </source>
</reference>
<organism evidence="4 5">
    <name type="scientific">Flavobacterium agricola</name>
    <dbReference type="NCBI Taxonomy" id="2870839"/>
    <lineage>
        <taxon>Bacteria</taxon>
        <taxon>Pseudomonadati</taxon>
        <taxon>Bacteroidota</taxon>
        <taxon>Flavobacteriia</taxon>
        <taxon>Flavobacteriales</taxon>
        <taxon>Flavobacteriaceae</taxon>
        <taxon>Flavobacterium</taxon>
    </lineage>
</organism>
<evidence type="ECO:0000256" key="2">
    <source>
        <dbReference type="SAM" id="SignalP"/>
    </source>
</evidence>
<dbReference type="InterPro" id="IPR050811">
    <property type="entry name" value="Phosphate_ABC_transporter"/>
</dbReference>
<protein>
    <submittedName>
        <fullName evidence="4">Substrate-binding domain-containing protein</fullName>
    </submittedName>
</protein>
<dbReference type="PANTHER" id="PTHR30570:SF1">
    <property type="entry name" value="PHOSPHATE-BINDING PROTEIN PSTS"/>
    <property type="match status" value="1"/>
</dbReference>
<dbReference type="EMBL" id="CP081495">
    <property type="protein sequence ID" value="UYW00627.1"/>
    <property type="molecule type" value="Genomic_DNA"/>
</dbReference>
<feature type="domain" description="PBP" evidence="3">
    <location>
        <begin position="36"/>
        <end position="274"/>
    </location>
</feature>
<keyword evidence="5" id="KW-1185">Reference proteome</keyword>